<name>A0A0V0GI42_SOLCH</name>
<protein>
    <submittedName>
        <fullName evidence="2">Putative ovule protein</fullName>
    </submittedName>
</protein>
<accession>A0A0V0GI42</accession>
<evidence type="ECO:0000256" key="1">
    <source>
        <dbReference type="SAM" id="MobiDB-lite"/>
    </source>
</evidence>
<evidence type="ECO:0000313" key="2">
    <source>
        <dbReference type="EMBL" id="JAP07932.1"/>
    </source>
</evidence>
<organism evidence="2">
    <name type="scientific">Solanum chacoense</name>
    <name type="common">Chaco potato</name>
    <dbReference type="NCBI Taxonomy" id="4108"/>
    <lineage>
        <taxon>Eukaryota</taxon>
        <taxon>Viridiplantae</taxon>
        <taxon>Streptophyta</taxon>
        <taxon>Embryophyta</taxon>
        <taxon>Tracheophyta</taxon>
        <taxon>Spermatophyta</taxon>
        <taxon>Magnoliopsida</taxon>
        <taxon>eudicotyledons</taxon>
        <taxon>Gunneridae</taxon>
        <taxon>Pentapetalae</taxon>
        <taxon>asterids</taxon>
        <taxon>lamiids</taxon>
        <taxon>Solanales</taxon>
        <taxon>Solanaceae</taxon>
        <taxon>Solanoideae</taxon>
        <taxon>Solaneae</taxon>
        <taxon>Solanum</taxon>
    </lineage>
</organism>
<dbReference type="EMBL" id="GEDG01037789">
    <property type="protein sequence ID" value="JAP07932.1"/>
    <property type="molecule type" value="Transcribed_RNA"/>
</dbReference>
<sequence>MDDNSAGGRAVDSGSGSDNWQKYLNLSEENDSAASASPPVVLFFQRTFGHVPCTGPWGGSAASEPYSFHFPNGSMEFTFLVGSNPRSG</sequence>
<feature type="compositionally biased region" description="Polar residues" evidence="1">
    <location>
        <begin position="14"/>
        <end position="23"/>
    </location>
</feature>
<feature type="region of interest" description="Disordered" evidence="1">
    <location>
        <begin position="1"/>
        <end position="23"/>
    </location>
</feature>
<dbReference type="AlphaFoldDB" id="A0A0V0GI42"/>
<proteinExistence type="predicted"/>
<reference evidence="2" key="1">
    <citation type="submission" date="2015-12" db="EMBL/GenBank/DDBJ databases">
        <title>Gene expression during late stages of embryo sac development: a critical building block for successful pollen-pistil interactions.</title>
        <authorList>
            <person name="Liu Y."/>
            <person name="Joly V."/>
            <person name="Sabar M."/>
            <person name="Matton D.P."/>
        </authorList>
    </citation>
    <scope>NUCLEOTIDE SEQUENCE</scope>
</reference>